<dbReference type="InterPro" id="IPR003864">
    <property type="entry name" value="CSC1/OSCA1-like_7TM"/>
</dbReference>
<sequence length="844" mass="96078">MVSEKLRGDFGIRDWPRGESAKPVHVLLSSALCFFYHFSPNSTPFTNKLFILCRLHVQLNQIKERIFQGCIPELVQRKPFLTETLIGRLFFQAEMDIAALLTSAGVNIAVCVVLFSLYSILRKQPSNVNVYFGRKVASRRSKSRDLCLDRFVPSPTWVMKAWETTQDEMLTVGGLDAVVFSRMVVFSIRIFSVAAVICAILVLPVNYYGRDRIHKDIPFESLEVFTIENVKEGSSMSNSRLWAHCLALYIITLTTCCLLYFEYQNITNLRLVHITASPPNPSHFAILVRGIPWSPEQPYCDTVKKFFSFYHASTYLSHQIVYKSGAVQKLKDDAEYMCKMLSAGCSTTMEQTCKPNFMQCYFCGGSTNSFKMISNEIDSIHGRAGYGDLHTNARKKECAAAFVFFKSRYAALTVAQNLQSTNPMLWVTDLAPEPQDIYWPNLCIPYRQLWIRKISTFVASITFVLVFLIPVTFAQGLTQLDKLEKMFPFLGRMLQKKFVIQLVTGYLPSVILVLFLYTVPPVVMLFSTMEGCISRSGRKKSACTKVLYFTIWNVFFVNVFAGSVISQLAVFSSITELPAQLAKAVPVQATFFTTYVLSSGWASLAFEIMQMLPLFCNLFQRFILGYKEDTVNGDLTFPYHTEVPRILLFGFLGFTCSILAPLILPFLLFYFVLAYIVYRNQILNVYIRKYDSGGQLWPMAHDTTVFSLLFSQVIALGVFGLKRSPVASGFTIPLLICTVLFHQYCRQRFLPIFRSHASQVLIDMDRRDERCGRMAEIYEQVHSAYCQFNASTQSECFNSQPGSREHVRAPEDLETAREINQQDISWPPVHRGLDKPAHGGKFRN</sequence>
<evidence type="ECO:0000256" key="9">
    <source>
        <dbReference type="ARBA" id="ARBA00023303"/>
    </source>
</evidence>
<evidence type="ECO:0000259" key="12">
    <source>
        <dbReference type="Pfam" id="PF02714"/>
    </source>
</evidence>
<comment type="similarity">
    <text evidence="2">Belongs to the CSC1 (TC 1.A.17) family.</text>
</comment>
<keyword evidence="16" id="KW-1185">Reference proteome</keyword>
<dbReference type="InterPro" id="IPR045122">
    <property type="entry name" value="Csc1-like"/>
</dbReference>
<evidence type="ECO:0000256" key="10">
    <source>
        <dbReference type="SAM" id="MobiDB-lite"/>
    </source>
</evidence>
<reference evidence="15" key="1">
    <citation type="submission" date="2018-05" db="EMBL/GenBank/DDBJ databases">
        <title>Draft genome of Mucuna pruriens seed.</title>
        <authorList>
            <person name="Nnadi N.E."/>
            <person name="Vos R."/>
            <person name="Hasami M.H."/>
            <person name="Devisetty U.K."/>
            <person name="Aguiy J.C."/>
        </authorList>
    </citation>
    <scope>NUCLEOTIDE SEQUENCE [LARGE SCALE GENOMIC DNA]</scope>
    <source>
        <strain evidence="15">JCA_2017</strain>
    </source>
</reference>
<feature type="domain" description="CSC1/OSCA1-like N-terminal transmembrane" evidence="13">
    <location>
        <begin position="99"/>
        <end position="262"/>
    </location>
</feature>
<feature type="transmembrane region" description="Helical" evidence="11">
    <location>
        <begin position="190"/>
        <end position="209"/>
    </location>
</feature>
<organism evidence="15 16">
    <name type="scientific">Mucuna pruriens</name>
    <name type="common">Velvet bean</name>
    <name type="synonym">Dolichos pruriens</name>
    <dbReference type="NCBI Taxonomy" id="157652"/>
    <lineage>
        <taxon>Eukaryota</taxon>
        <taxon>Viridiplantae</taxon>
        <taxon>Streptophyta</taxon>
        <taxon>Embryophyta</taxon>
        <taxon>Tracheophyta</taxon>
        <taxon>Spermatophyta</taxon>
        <taxon>Magnoliopsida</taxon>
        <taxon>eudicotyledons</taxon>
        <taxon>Gunneridae</taxon>
        <taxon>Pentapetalae</taxon>
        <taxon>rosids</taxon>
        <taxon>fabids</taxon>
        <taxon>Fabales</taxon>
        <taxon>Fabaceae</taxon>
        <taxon>Papilionoideae</taxon>
        <taxon>50 kb inversion clade</taxon>
        <taxon>NPAAA clade</taxon>
        <taxon>indigoferoid/millettioid clade</taxon>
        <taxon>Phaseoleae</taxon>
        <taxon>Mucuna</taxon>
    </lineage>
</organism>
<evidence type="ECO:0000313" key="15">
    <source>
        <dbReference type="EMBL" id="RDX94485.1"/>
    </source>
</evidence>
<dbReference type="InterPro" id="IPR027815">
    <property type="entry name" value="CSC1/OSCA1-like_cyt"/>
</dbReference>
<dbReference type="Pfam" id="PF02714">
    <property type="entry name" value="RSN1_7TM"/>
    <property type="match status" value="1"/>
</dbReference>
<feature type="domain" description="CSC1/OSCA1-like 7TM region" evidence="12">
    <location>
        <begin position="452"/>
        <end position="719"/>
    </location>
</feature>
<feature type="transmembrane region" description="Helical" evidence="11">
    <location>
        <begin position="646"/>
        <end position="678"/>
    </location>
</feature>
<feature type="transmembrane region" description="Helical" evidence="11">
    <location>
        <begin position="699"/>
        <end position="720"/>
    </location>
</feature>
<feature type="domain" description="CSC1/OSCA1-like cytosolic" evidence="14">
    <location>
        <begin position="283"/>
        <end position="441"/>
    </location>
</feature>
<evidence type="ECO:0000256" key="3">
    <source>
        <dbReference type="ARBA" id="ARBA00022448"/>
    </source>
</evidence>
<protein>
    <submittedName>
        <fullName evidence="15">CSC1-like protein RXW8</fullName>
    </submittedName>
</protein>
<evidence type="ECO:0000256" key="11">
    <source>
        <dbReference type="SAM" id="Phobius"/>
    </source>
</evidence>
<comment type="caution">
    <text evidence="15">The sequence shown here is derived from an EMBL/GenBank/DDBJ whole genome shotgun (WGS) entry which is preliminary data.</text>
</comment>
<dbReference type="InterPro" id="IPR032880">
    <property type="entry name" value="CSC1/OSCA1-like_N"/>
</dbReference>
<comment type="subcellular location">
    <subcellularLocation>
        <location evidence="1">Membrane</location>
        <topology evidence="1">Multi-pass membrane protein</topology>
    </subcellularLocation>
</comment>
<evidence type="ECO:0000256" key="5">
    <source>
        <dbReference type="ARBA" id="ARBA00022837"/>
    </source>
</evidence>
<evidence type="ECO:0000256" key="8">
    <source>
        <dbReference type="ARBA" id="ARBA00023136"/>
    </source>
</evidence>
<evidence type="ECO:0000256" key="7">
    <source>
        <dbReference type="ARBA" id="ARBA00023065"/>
    </source>
</evidence>
<evidence type="ECO:0000313" key="16">
    <source>
        <dbReference type="Proteomes" id="UP000257109"/>
    </source>
</evidence>
<dbReference type="Proteomes" id="UP000257109">
    <property type="component" value="Unassembled WGS sequence"/>
</dbReference>
<feature type="region of interest" description="Disordered" evidence="10">
    <location>
        <begin position="824"/>
        <end position="844"/>
    </location>
</feature>
<accession>A0A371GVB5</accession>
<keyword evidence="9" id="KW-0407">Ion channel</keyword>
<keyword evidence="5" id="KW-0106">Calcium</keyword>
<name>A0A371GVB5_MUCPR</name>
<dbReference type="Pfam" id="PF13967">
    <property type="entry name" value="RSN1_TM"/>
    <property type="match status" value="1"/>
</dbReference>
<evidence type="ECO:0000259" key="13">
    <source>
        <dbReference type="Pfam" id="PF13967"/>
    </source>
</evidence>
<feature type="transmembrane region" description="Helical" evidence="11">
    <location>
        <begin position="577"/>
        <end position="597"/>
    </location>
</feature>
<dbReference type="EMBL" id="QJKJ01004364">
    <property type="protein sequence ID" value="RDX94485.1"/>
    <property type="molecule type" value="Genomic_DNA"/>
</dbReference>
<feature type="non-terminal residue" evidence="15">
    <location>
        <position position="1"/>
    </location>
</feature>
<dbReference type="AlphaFoldDB" id="A0A371GVB5"/>
<proteinExistence type="inferred from homology"/>
<feature type="transmembrane region" description="Helical" evidence="11">
    <location>
        <begin position="546"/>
        <end position="571"/>
    </location>
</feature>
<feature type="transmembrane region" description="Helical" evidence="11">
    <location>
        <begin position="241"/>
        <end position="261"/>
    </location>
</feature>
<feature type="transmembrane region" description="Helical" evidence="11">
    <location>
        <begin position="457"/>
        <end position="478"/>
    </location>
</feature>
<dbReference type="PANTHER" id="PTHR13018">
    <property type="entry name" value="PROBABLE MEMBRANE PROTEIN DUF221-RELATED"/>
    <property type="match status" value="1"/>
</dbReference>
<evidence type="ECO:0000256" key="2">
    <source>
        <dbReference type="ARBA" id="ARBA00007779"/>
    </source>
</evidence>
<dbReference type="GO" id="GO:0005886">
    <property type="term" value="C:plasma membrane"/>
    <property type="evidence" value="ECO:0007669"/>
    <property type="project" value="TreeGrafter"/>
</dbReference>
<keyword evidence="4 11" id="KW-0812">Transmembrane</keyword>
<keyword evidence="6 11" id="KW-1133">Transmembrane helix</keyword>
<dbReference type="Pfam" id="PF14703">
    <property type="entry name" value="PHM7_cyt"/>
    <property type="match status" value="1"/>
</dbReference>
<feature type="transmembrane region" description="Helical" evidence="11">
    <location>
        <begin position="498"/>
        <end position="526"/>
    </location>
</feature>
<feature type="transmembrane region" description="Helical" evidence="11">
    <location>
        <begin position="726"/>
        <end position="745"/>
    </location>
</feature>
<dbReference type="OrthoDB" id="1689567at2759"/>
<feature type="transmembrane region" description="Helical" evidence="11">
    <location>
        <begin position="97"/>
        <end position="121"/>
    </location>
</feature>
<evidence type="ECO:0000256" key="6">
    <source>
        <dbReference type="ARBA" id="ARBA00022989"/>
    </source>
</evidence>
<evidence type="ECO:0000259" key="14">
    <source>
        <dbReference type="Pfam" id="PF14703"/>
    </source>
</evidence>
<evidence type="ECO:0000256" key="1">
    <source>
        <dbReference type="ARBA" id="ARBA00004141"/>
    </source>
</evidence>
<evidence type="ECO:0000256" key="4">
    <source>
        <dbReference type="ARBA" id="ARBA00022692"/>
    </source>
</evidence>
<keyword evidence="3" id="KW-0813">Transport</keyword>
<keyword evidence="8 11" id="KW-0472">Membrane</keyword>
<keyword evidence="7" id="KW-0406">Ion transport</keyword>
<dbReference type="GO" id="GO:0005227">
    <property type="term" value="F:calcium-activated cation channel activity"/>
    <property type="evidence" value="ECO:0007669"/>
    <property type="project" value="InterPro"/>
</dbReference>
<dbReference type="PANTHER" id="PTHR13018:SF117">
    <property type="entry name" value="CSC1-LIKE PROTEIN RXW8"/>
    <property type="match status" value="1"/>
</dbReference>
<gene>
    <name evidence="15" type="primary">RXW8</name>
    <name evidence="15" type="ORF">CR513_23125</name>
</gene>